<protein>
    <recommendedName>
        <fullName evidence="1">N-acetyltransferase domain-containing protein</fullName>
    </recommendedName>
</protein>
<dbReference type="Pfam" id="PF00583">
    <property type="entry name" value="Acetyltransf_1"/>
    <property type="match status" value="1"/>
</dbReference>
<dbReference type="SUPFAM" id="SSF55729">
    <property type="entry name" value="Acyl-CoA N-acyltransferases (Nat)"/>
    <property type="match status" value="1"/>
</dbReference>
<dbReference type="RefSeq" id="WP_108827851.1">
    <property type="nucleotide sequence ID" value="NZ_OMOR01000001.1"/>
</dbReference>
<feature type="domain" description="N-acetyltransferase" evidence="1">
    <location>
        <begin position="3"/>
        <end position="157"/>
    </location>
</feature>
<evidence type="ECO:0000313" key="3">
    <source>
        <dbReference type="Proteomes" id="UP000244880"/>
    </source>
</evidence>
<dbReference type="Proteomes" id="UP000244880">
    <property type="component" value="Unassembled WGS sequence"/>
</dbReference>
<evidence type="ECO:0000259" key="1">
    <source>
        <dbReference type="PROSITE" id="PS51186"/>
    </source>
</evidence>
<organism evidence="2 3">
    <name type="scientific">Ascidiaceihabitans donghaensis</name>
    <dbReference type="NCBI Taxonomy" id="1510460"/>
    <lineage>
        <taxon>Bacteria</taxon>
        <taxon>Pseudomonadati</taxon>
        <taxon>Pseudomonadota</taxon>
        <taxon>Alphaproteobacteria</taxon>
        <taxon>Rhodobacterales</taxon>
        <taxon>Paracoccaceae</taxon>
        <taxon>Ascidiaceihabitans</taxon>
    </lineage>
</organism>
<dbReference type="InterPro" id="IPR016181">
    <property type="entry name" value="Acyl_CoA_acyltransferase"/>
</dbReference>
<reference evidence="2 3" key="1">
    <citation type="submission" date="2018-03" db="EMBL/GenBank/DDBJ databases">
        <authorList>
            <person name="Keele B.F."/>
        </authorList>
    </citation>
    <scope>NUCLEOTIDE SEQUENCE [LARGE SCALE GENOMIC DNA]</scope>
    <source>
        <strain evidence="2 3">CECT 8599</strain>
    </source>
</reference>
<accession>A0A2R8BC76</accession>
<dbReference type="EMBL" id="OMOR01000001">
    <property type="protein sequence ID" value="SPH20675.1"/>
    <property type="molecule type" value="Genomic_DNA"/>
</dbReference>
<dbReference type="OrthoDB" id="8304386at2"/>
<name>A0A2R8BC76_9RHOB</name>
<dbReference type="Gene3D" id="3.40.630.30">
    <property type="match status" value="1"/>
</dbReference>
<keyword evidence="3" id="KW-1185">Reference proteome</keyword>
<dbReference type="GO" id="GO:0016747">
    <property type="term" value="F:acyltransferase activity, transferring groups other than amino-acyl groups"/>
    <property type="evidence" value="ECO:0007669"/>
    <property type="project" value="InterPro"/>
</dbReference>
<gene>
    <name evidence="2" type="ORF">ASD8599_01414</name>
</gene>
<proteinExistence type="predicted"/>
<dbReference type="PROSITE" id="PS51186">
    <property type="entry name" value="GNAT"/>
    <property type="match status" value="1"/>
</dbReference>
<dbReference type="AlphaFoldDB" id="A0A2R8BC76"/>
<dbReference type="InterPro" id="IPR000182">
    <property type="entry name" value="GNAT_dom"/>
</dbReference>
<sequence length="157" mass="17085">MNVTLYPLTSNDLPRVAHLRVAPDQIRFSGTVHEAFAAAEPLVDFHAIAVDTDTVGFFKIDRGYHKNYPFAGPSDVGLRAFLIDLHHQGKGLGAAACGALPAYLNAHYPNAKMLWLTVNMINPAAIRSYIKGGFTDTGNTWPHGDAGPQRIMRLAIC</sequence>
<evidence type="ECO:0000313" key="2">
    <source>
        <dbReference type="EMBL" id="SPH20675.1"/>
    </source>
</evidence>